<comment type="caution">
    <text evidence="2">The sequence shown here is derived from an EMBL/GenBank/DDBJ whole genome shotgun (WGS) entry which is preliminary data.</text>
</comment>
<evidence type="ECO:0000313" key="3">
    <source>
        <dbReference type="Proteomes" id="UP000642284"/>
    </source>
</evidence>
<evidence type="ECO:0000256" key="1">
    <source>
        <dbReference type="SAM" id="SignalP"/>
    </source>
</evidence>
<dbReference type="EMBL" id="JACTVJ010000029">
    <property type="protein sequence ID" value="MBC9718766.1"/>
    <property type="molecule type" value="Genomic_DNA"/>
</dbReference>
<dbReference type="Gene3D" id="3.40.50.1820">
    <property type="entry name" value="alpha/beta hydrolase"/>
    <property type="match status" value="1"/>
</dbReference>
<name>A0ABR7SW82_9ACTN</name>
<accession>A0ABR7SW82</accession>
<feature type="signal peptide" evidence="1">
    <location>
        <begin position="1"/>
        <end position="24"/>
    </location>
</feature>
<dbReference type="Proteomes" id="UP000642284">
    <property type="component" value="Unassembled WGS sequence"/>
</dbReference>
<dbReference type="InterPro" id="IPR029058">
    <property type="entry name" value="AB_hydrolase_fold"/>
</dbReference>
<feature type="chain" id="PRO_5045950746" evidence="1">
    <location>
        <begin position="25"/>
        <end position="457"/>
    </location>
</feature>
<evidence type="ECO:0000313" key="2">
    <source>
        <dbReference type="EMBL" id="MBC9718766.1"/>
    </source>
</evidence>
<dbReference type="GO" id="GO:0016787">
    <property type="term" value="F:hydrolase activity"/>
    <property type="evidence" value="ECO:0007669"/>
    <property type="project" value="UniProtKB-KW"/>
</dbReference>
<reference evidence="2 3" key="1">
    <citation type="submission" date="2020-08" db="EMBL/GenBank/DDBJ databases">
        <title>Genemic of Streptomyces polyaspartic.</title>
        <authorList>
            <person name="Liu W."/>
        </authorList>
    </citation>
    <scope>NUCLEOTIDE SEQUENCE [LARGE SCALE GENOMIC DNA]</scope>
    <source>
        <strain evidence="2 3">TRM66268-LWL</strain>
    </source>
</reference>
<gene>
    <name evidence="2" type="ORF">H9Y04_40190</name>
</gene>
<sequence length="457" mass="48025">MPVRPKRTLVSLAAAVLLAVTAPAVTGTAAARPQPAAPPQHFTGTLADGAAWIADVPADWNGTLLLFAHGFGPTVAANAPSPAVRDRLLAEGYALAGSSYDPAGSWWALSSAERDQFATIEAFGRAAGRPERTISVGQSMGGLVNAQIARDADGRVDGALGFCGLVAGGIDLSNYQLDAEHALARLLLPGEQLKLVDFASPAEATATADRLTAAVKAAQTTPQGRARIALAAAYLNLPPWHSGATPPPRHDEVAHEEQQYAWLAQGVLNFIEFGRYHIEQAVGGNPSGTKGVDYARLLAASAHAPQVRALYRTAGLDLGADLATLTRDAHITADPAAVRTAQRTSTAGQGLDVPLLNVHNIADQLVPVEQENAFADRVRAAADAPLLRQAYVARPGHCAFTTAEYVAAVHAMEHRLDTGRWDDRAQPHVLQRAAVELGLDGAAYVPYRPGELVGSRR</sequence>
<dbReference type="RefSeq" id="WP_187819193.1">
    <property type="nucleotide sequence ID" value="NZ_JACTVJ010000029.1"/>
</dbReference>
<dbReference type="SUPFAM" id="SSF53474">
    <property type="entry name" value="alpha/beta-Hydrolases"/>
    <property type="match status" value="1"/>
</dbReference>
<keyword evidence="3" id="KW-1185">Reference proteome</keyword>
<proteinExistence type="predicted"/>
<keyword evidence="2" id="KW-0378">Hydrolase</keyword>
<organism evidence="2 3">
    <name type="scientific">Streptomyces polyasparticus</name>
    <dbReference type="NCBI Taxonomy" id="2767826"/>
    <lineage>
        <taxon>Bacteria</taxon>
        <taxon>Bacillati</taxon>
        <taxon>Actinomycetota</taxon>
        <taxon>Actinomycetes</taxon>
        <taxon>Kitasatosporales</taxon>
        <taxon>Streptomycetaceae</taxon>
        <taxon>Streptomyces</taxon>
    </lineage>
</organism>
<keyword evidence="1" id="KW-0732">Signal</keyword>
<protein>
    <submittedName>
        <fullName evidence="2">Alpha/beta hydrolase</fullName>
    </submittedName>
</protein>